<keyword evidence="3" id="KW-1185">Reference proteome</keyword>
<evidence type="ECO:0000313" key="3">
    <source>
        <dbReference type="Proteomes" id="UP000559182"/>
    </source>
</evidence>
<dbReference type="InterPro" id="IPR028037">
    <property type="entry name" value="Antitoxin_Rv0909/MT0933"/>
</dbReference>
<dbReference type="EMBL" id="JACHVQ010000001">
    <property type="protein sequence ID" value="MBB2891928.1"/>
    <property type="molecule type" value="Genomic_DNA"/>
</dbReference>
<evidence type="ECO:0008006" key="4">
    <source>
        <dbReference type="Google" id="ProtNLM"/>
    </source>
</evidence>
<accession>A0A839N2I5</accession>
<reference evidence="2 3" key="1">
    <citation type="submission" date="2020-08" db="EMBL/GenBank/DDBJ databases">
        <title>Sequencing the genomes of 1000 actinobacteria strains.</title>
        <authorList>
            <person name="Klenk H.-P."/>
        </authorList>
    </citation>
    <scope>NUCLEOTIDE SEQUENCE [LARGE SCALE GENOMIC DNA]</scope>
    <source>
        <strain evidence="2 3">DSM 105369</strain>
    </source>
</reference>
<name>A0A839N2I5_9MICO</name>
<dbReference type="Pfam" id="PF14013">
    <property type="entry name" value="MT0933_antitox"/>
    <property type="match status" value="1"/>
</dbReference>
<protein>
    <recommendedName>
        <fullName evidence="4">Antitoxin</fullName>
    </recommendedName>
</protein>
<evidence type="ECO:0000256" key="1">
    <source>
        <dbReference type="SAM" id="MobiDB-lite"/>
    </source>
</evidence>
<proteinExistence type="predicted"/>
<sequence length="67" mass="7352">MVDFSSLVQKAKDFARKNPDKVREGVSKAEDVVDEKTGGKYESQVNAAGEQVEKQLGVQPEDGNNQK</sequence>
<evidence type="ECO:0000313" key="2">
    <source>
        <dbReference type="EMBL" id="MBB2891928.1"/>
    </source>
</evidence>
<dbReference type="RefSeq" id="WP_183320125.1">
    <property type="nucleotide sequence ID" value="NZ_JACHVQ010000001.1"/>
</dbReference>
<dbReference type="Proteomes" id="UP000559182">
    <property type="component" value="Unassembled WGS sequence"/>
</dbReference>
<organism evidence="2 3">
    <name type="scientific">Flexivirga oryzae</name>
    <dbReference type="NCBI Taxonomy" id="1794944"/>
    <lineage>
        <taxon>Bacteria</taxon>
        <taxon>Bacillati</taxon>
        <taxon>Actinomycetota</taxon>
        <taxon>Actinomycetes</taxon>
        <taxon>Micrococcales</taxon>
        <taxon>Dermacoccaceae</taxon>
        <taxon>Flexivirga</taxon>
    </lineage>
</organism>
<feature type="compositionally biased region" description="Basic and acidic residues" evidence="1">
    <location>
        <begin position="15"/>
        <end position="39"/>
    </location>
</feature>
<gene>
    <name evidence="2" type="ORF">FHU39_001912</name>
</gene>
<dbReference type="AlphaFoldDB" id="A0A839N2I5"/>
<comment type="caution">
    <text evidence="2">The sequence shown here is derived from an EMBL/GenBank/DDBJ whole genome shotgun (WGS) entry which is preliminary data.</text>
</comment>
<feature type="region of interest" description="Disordered" evidence="1">
    <location>
        <begin position="15"/>
        <end position="67"/>
    </location>
</feature>